<gene>
    <name evidence="3" type="ORF">LOD99_2412</name>
</gene>
<feature type="region of interest" description="Disordered" evidence="2">
    <location>
        <begin position="262"/>
        <end position="295"/>
    </location>
</feature>
<evidence type="ECO:0000256" key="2">
    <source>
        <dbReference type="SAM" id="MobiDB-lite"/>
    </source>
</evidence>
<dbReference type="Proteomes" id="UP001165289">
    <property type="component" value="Unassembled WGS sequence"/>
</dbReference>
<feature type="coiled-coil region" evidence="1">
    <location>
        <begin position="47"/>
        <end position="74"/>
    </location>
</feature>
<evidence type="ECO:0000313" key="3">
    <source>
        <dbReference type="EMBL" id="KAI6655123.1"/>
    </source>
</evidence>
<evidence type="ECO:0000256" key="1">
    <source>
        <dbReference type="SAM" id="Coils"/>
    </source>
</evidence>
<dbReference type="AlphaFoldDB" id="A0AAV7K1L7"/>
<feature type="compositionally biased region" description="Basic and acidic residues" evidence="2">
    <location>
        <begin position="262"/>
        <end position="273"/>
    </location>
</feature>
<comment type="caution">
    <text evidence="3">The sequence shown here is derived from an EMBL/GenBank/DDBJ whole genome shotgun (WGS) entry which is preliminary data.</text>
</comment>
<name>A0AAV7K1L7_9METZ</name>
<keyword evidence="1" id="KW-0175">Coiled coil</keyword>
<keyword evidence="4" id="KW-1185">Reference proteome</keyword>
<sequence>MKTYWSEDRPKDNNDRYKIEKMRYNIASIFKRMKVVVDGLVPSVGEYNLTKSRIDELTNQITNLELTVTQFAQSRRSSEQFQRQRSPRNYEVESPPTYRCRTNSVRATYNETRIRELKAELEASLQREEALQAKIKKMEEGNDKELANMEDQLEQLYKLLDRSNLRADSASNEAFELKMKVAELAEEATTKQHQLSISKRKITELENILADRRGSEIRTQVVQPRKSLESYFSYNKDDSNVYNRNATNNPLTQSLLTQRIESPRRIPLRRERNISTASHTSQRSPVESPREKKQVGFYQDIPMIGNMQTGREYSNFDNIQPHRYMAMA</sequence>
<feature type="region of interest" description="Disordered" evidence="2">
    <location>
        <begin position="75"/>
        <end position="96"/>
    </location>
</feature>
<protein>
    <submittedName>
        <fullName evidence="3">Uncharacterized protein</fullName>
    </submittedName>
</protein>
<proteinExistence type="predicted"/>
<feature type="compositionally biased region" description="Polar residues" evidence="2">
    <location>
        <begin position="274"/>
        <end position="285"/>
    </location>
</feature>
<feature type="compositionally biased region" description="Low complexity" evidence="2">
    <location>
        <begin position="75"/>
        <end position="84"/>
    </location>
</feature>
<evidence type="ECO:0000313" key="4">
    <source>
        <dbReference type="Proteomes" id="UP001165289"/>
    </source>
</evidence>
<dbReference type="EMBL" id="JAKMXF010000210">
    <property type="protein sequence ID" value="KAI6655123.1"/>
    <property type="molecule type" value="Genomic_DNA"/>
</dbReference>
<reference evidence="3 4" key="1">
    <citation type="journal article" date="2023" name="BMC Biol.">
        <title>The compact genome of the sponge Oopsacas minuta (Hexactinellida) is lacking key metazoan core genes.</title>
        <authorList>
            <person name="Santini S."/>
            <person name="Schenkelaars Q."/>
            <person name="Jourda C."/>
            <person name="Duchesne M."/>
            <person name="Belahbib H."/>
            <person name="Rocher C."/>
            <person name="Selva M."/>
            <person name="Riesgo A."/>
            <person name="Vervoort M."/>
            <person name="Leys S.P."/>
            <person name="Kodjabachian L."/>
            <person name="Le Bivic A."/>
            <person name="Borchiellini C."/>
            <person name="Claverie J.M."/>
            <person name="Renard E."/>
        </authorList>
    </citation>
    <scope>NUCLEOTIDE SEQUENCE [LARGE SCALE GENOMIC DNA]</scope>
    <source>
        <strain evidence="3">SPO-2</strain>
    </source>
</reference>
<accession>A0AAV7K1L7</accession>
<organism evidence="3 4">
    <name type="scientific">Oopsacas minuta</name>
    <dbReference type="NCBI Taxonomy" id="111878"/>
    <lineage>
        <taxon>Eukaryota</taxon>
        <taxon>Metazoa</taxon>
        <taxon>Porifera</taxon>
        <taxon>Hexactinellida</taxon>
        <taxon>Hexasterophora</taxon>
        <taxon>Lyssacinosida</taxon>
        <taxon>Leucopsacidae</taxon>
        <taxon>Oopsacas</taxon>
    </lineage>
</organism>
<feature type="coiled-coil region" evidence="1">
    <location>
        <begin position="114"/>
        <end position="187"/>
    </location>
</feature>